<dbReference type="Proteomes" id="UP000835052">
    <property type="component" value="Unassembled WGS sequence"/>
</dbReference>
<comment type="caution">
    <text evidence="3">The sequence shown here is derived from an EMBL/GenBank/DDBJ whole genome shotgun (WGS) entry which is preliminary data.</text>
</comment>
<evidence type="ECO:0000256" key="1">
    <source>
        <dbReference type="SAM" id="Coils"/>
    </source>
</evidence>
<feature type="coiled-coil region" evidence="1">
    <location>
        <begin position="854"/>
        <end position="909"/>
    </location>
</feature>
<dbReference type="PANTHER" id="PTHR23161">
    <property type="entry name" value="PROTEIN CIP2A"/>
    <property type="match status" value="1"/>
</dbReference>
<keyword evidence="4" id="KW-1185">Reference proteome</keyword>
<dbReference type="OrthoDB" id="73401at2759"/>
<dbReference type="Pfam" id="PF21044">
    <property type="entry name" value="CIP2A_N"/>
    <property type="match status" value="1"/>
</dbReference>
<evidence type="ECO:0000259" key="2">
    <source>
        <dbReference type="Pfam" id="PF21044"/>
    </source>
</evidence>
<accession>A0A8S1H8K9</accession>
<keyword evidence="1" id="KW-0175">Coiled coil</keyword>
<dbReference type="PANTHER" id="PTHR23161:SF2">
    <property type="entry name" value="PROTEIN CIP2A"/>
    <property type="match status" value="1"/>
</dbReference>
<protein>
    <recommendedName>
        <fullName evidence="2">CIP2A N-terminal domain-containing protein</fullName>
    </recommendedName>
</protein>
<dbReference type="InterPro" id="IPR042510">
    <property type="entry name" value="CIP2A"/>
</dbReference>
<evidence type="ECO:0000313" key="4">
    <source>
        <dbReference type="Proteomes" id="UP000835052"/>
    </source>
</evidence>
<proteinExistence type="predicted"/>
<evidence type="ECO:0000313" key="3">
    <source>
        <dbReference type="EMBL" id="CAD6192193.1"/>
    </source>
</evidence>
<dbReference type="InterPro" id="IPR048701">
    <property type="entry name" value="CIP2A_N"/>
</dbReference>
<dbReference type="AlphaFoldDB" id="A0A8S1H8K9"/>
<sequence length="935" mass="105842">MAKGAASLNNSFSDAEAVFSRASTSAARYVTDSSTDNTAQLDESLMEVIRFLSTTQNTARLSLKTRLLVELLNYTPIILTASTTNATTRSRFHRLLFNIGLYNVELRKYMARELEMCSAVFHCLKVSLREQLGPQNMIDILRMLQVLSYEKGVTLGVWTNELISFLMSEVVREPEEEWMPYCMAILCNLASRSKSVCNRIKKSTSYKPFSRRIMALLVHDSRIVVLSALVLIGYLEEKNSKHGLLLPEHPRDFSMCFQRFDNRGHGMRLVVSDVPTVSSTPVLASTGKDIMNYGFFERCIQHTAELLVVLDPRLEESTKIYDLLLAFCSLSVLKPDVCAAIIKLSPTESRLTTPLHAIANTSAMSFEEAINPEVPLKALSLLSHLIKEIIDTRDRVVPYVSVEQLVSLVDSCVTSVIDPAKEDVAFTCRRVQLGLRLAEVCSQDEDVRNQLLPVTDAQLCSSIADYQLIRNPIVCHLSKPPLHRDESLPKWSVNGVGILLELSKLLASLKDHSRMHKEQYWRLLKDERLVPFLAYAIAHGDHEMVLNALVTFIHCSQVHVFPTKLLAELVASCSLEKRIRHGSTETASCQLSEENRVNRSSSPDVKFNLLRSTEDLSLKPPPNLDELLKRISQGFDVKDMRVSEVLSAYERKIAFIESREKDLEALVAAKDQALAQSEKLRIQYRNGAPHSSETDISQVRSIMQDCEGLRETNEQLNKKFEDTRRKLEDQVLLLRDELARTRQERESLTLEMEQERALVLAARTTADDLKRKLEIASASVVEKQNEIVVLNREKLELTGIVSILKSDAVAAAKTNAKEIERLHGDVAQKVATIEKIMRDKTDVQQKLEGRELECAALRDQVSQGESKLATKEKEIERLVMLISRLETKYAAKERECVEHSAELDSMRSKGQKTQADLDRMRRLREEMLRLADNYE</sequence>
<gene>
    <name evidence="3" type="ORF">CAUJ_LOCUS8112</name>
</gene>
<feature type="coiled-coil region" evidence="1">
    <location>
        <begin position="646"/>
        <end position="786"/>
    </location>
</feature>
<dbReference type="EMBL" id="CAJGYM010000026">
    <property type="protein sequence ID" value="CAD6192193.1"/>
    <property type="molecule type" value="Genomic_DNA"/>
</dbReference>
<reference evidence="3" key="1">
    <citation type="submission" date="2020-10" db="EMBL/GenBank/DDBJ databases">
        <authorList>
            <person name="Kikuchi T."/>
        </authorList>
    </citation>
    <scope>NUCLEOTIDE SEQUENCE</scope>
    <source>
        <strain evidence="3">NKZ352</strain>
    </source>
</reference>
<organism evidence="3 4">
    <name type="scientific">Caenorhabditis auriculariae</name>
    <dbReference type="NCBI Taxonomy" id="2777116"/>
    <lineage>
        <taxon>Eukaryota</taxon>
        <taxon>Metazoa</taxon>
        <taxon>Ecdysozoa</taxon>
        <taxon>Nematoda</taxon>
        <taxon>Chromadorea</taxon>
        <taxon>Rhabditida</taxon>
        <taxon>Rhabditina</taxon>
        <taxon>Rhabditomorpha</taxon>
        <taxon>Rhabditoidea</taxon>
        <taxon>Rhabditidae</taxon>
        <taxon>Peloderinae</taxon>
        <taxon>Caenorhabditis</taxon>
    </lineage>
</organism>
<feature type="domain" description="CIP2A N-terminal" evidence="2">
    <location>
        <begin position="137"/>
        <end position="572"/>
    </location>
</feature>
<name>A0A8S1H8K9_9PELO</name>